<feature type="region of interest" description="Disordered" evidence="3">
    <location>
        <begin position="559"/>
        <end position="619"/>
    </location>
</feature>
<dbReference type="PANTHER" id="PTHR14430:SF0">
    <property type="entry name" value="SEC2P DOMAIN-CONTAINING PROTEIN"/>
    <property type="match status" value="1"/>
</dbReference>
<feature type="domain" description="GDP/GTP exchange factor Sec2 N-terminal" evidence="4">
    <location>
        <begin position="104"/>
        <end position="241"/>
    </location>
</feature>
<dbReference type="GO" id="GO:0005085">
    <property type="term" value="F:guanyl-nucleotide exchange factor activity"/>
    <property type="evidence" value="ECO:0007669"/>
    <property type="project" value="InterPro"/>
</dbReference>
<keyword evidence="6" id="KW-1185">Reference proteome</keyword>
<dbReference type="SUPFAM" id="SSF144284">
    <property type="entry name" value="Sec2 N-terminal region"/>
    <property type="match status" value="1"/>
</dbReference>
<dbReference type="Proteomes" id="UP000266188">
    <property type="component" value="Unassembled WGS sequence"/>
</dbReference>
<evidence type="ECO:0000259" key="4">
    <source>
        <dbReference type="Pfam" id="PF06428"/>
    </source>
</evidence>
<gene>
    <name evidence="5" type="ORF">PHISCL_04461</name>
</gene>
<evidence type="ECO:0000313" key="6">
    <source>
        <dbReference type="Proteomes" id="UP000266188"/>
    </source>
</evidence>
<evidence type="ECO:0000313" key="5">
    <source>
        <dbReference type="EMBL" id="RJE23208.1"/>
    </source>
</evidence>
<dbReference type="Pfam" id="PF25555">
    <property type="entry name" value="RAB3A-like_C"/>
    <property type="match status" value="1"/>
</dbReference>
<protein>
    <recommendedName>
        <fullName evidence="4">GDP/GTP exchange factor Sec2 N-terminal domain-containing protein</fullName>
    </recommendedName>
</protein>
<dbReference type="InterPro" id="IPR009449">
    <property type="entry name" value="Sec2_N"/>
</dbReference>
<dbReference type="PANTHER" id="PTHR14430">
    <property type="entry name" value="RABIN3-RELATED"/>
    <property type="match status" value="1"/>
</dbReference>
<accession>A0A3A2ZJ79</accession>
<dbReference type="CDD" id="cd21044">
    <property type="entry name" value="Rab11BD_RAB3IP_like"/>
    <property type="match status" value="1"/>
</dbReference>
<proteinExistence type="predicted"/>
<evidence type="ECO:0000256" key="2">
    <source>
        <dbReference type="SAM" id="Coils"/>
    </source>
</evidence>
<feature type="region of interest" description="Disordered" evidence="3">
    <location>
        <begin position="239"/>
        <end position="270"/>
    </location>
</feature>
<dbReference type="GO" id="GO:0006887">
    <property type="term" value="P:exocytosis"/>
    <property type="evidence" value="ECO:0007669"/>
    <property type="project" value="TreeGrafter"/>
</dbReference>
<organism evidence="5 6">
    <name type="scientific">Aspergillus sclerotialis</name>
    <dbReference type="NCBI Taxonomy" id="2070753"/>
    <lineage>
        <taxon>Eukaryota</taxon>
        <taxon>Fungi</taxon>
        <taxon>Dikarya</taxon>
        <taxon>Ascomycota</taxon>
        <taxon>Pezizomycotina</taxon>
        <taxon>Eurotiomycetes</taxon>
        <taxon>Eurotiomycetidae</taxon>
        <taxon>Eurotiales</taxon>
        <taxon>Aspergillaceae</taxon>
        <taxon>Aspergillus</taxon>
        <taxon>Aspergillus subgen. Polypaecilum</taxon>
    </lineage>
</organism>
<feature type="compositionally biased region" description="Low complexity" evidence="3">
    <location>
        <begin position="597"/>
        <end position="614"/>
    </location>
</feature>
<dbReference type="STRING" id="2070753.A0A3A2ZJ79"/>
<name>A0A3A2ZJ79_9EURO</name>
<dbReference type="OrthoDB" id="1748564at2759"/>
<feature type="compositionally biased region" description="Low complexity" evidence="3">
    <location>
        <begin position="358"/>
        <end position="373"/>
    </location>
</feature>
<feature type="region of interest" description="Disordered" evidence="3">
    <location>
        <begin position="1"/>
        <end position="86"/>
    </location>
</feature>
<dbReference type="Gene3D" id="6.10.140.910">
    <property type="match status" value="1"/>
</dbReference>
<dbReference type="GO" id="GO:0070319">
    <property type="term" value="C:Golgi to plasma membrane transport vesicle"/>
    <property type="evidence" value="ECO:0007669"/>
    <property type="project" value="TreeGrafter"/>
</dbReference>
<comment type="caution">
    <text evidence="5">The sequence shown here is derived from an EMBL/GenBank/DDBJ whole genome shotgun (WGS) entry which is preliminary data.</text>
</comment>
<evidence type="ECO:0000256" key="3">
    <source>
        <dbReference type="SAM" id="MobiDB-lite"/>
    </source>
</evidence>
<keyword evidence="1 2" id="KW-0175">Coiled coil</keyword>
<feature type="compositionally biased region" description="Basic and acidic residues" evidence="3">
    <location>
        <begin position="573"/>
        <end position="595"/>
    </location>
</feature>
<dbReference type="Pfam" id="PF06428">
    <property type="entry name" value="Sec2p"/>
    <property type="match status" value="1"/>
</dbReference>
<feature type="compositionally biased region" description="Basic and acidic residues" evidence="3">
    <location>
        <begin position="63"/>
        <end position="72"/>
    </location>
</feature>
<dbReference type="EMBL" id="MVGC01000131">
    <property type="protein sequence ID" value="RJE23208.1"/>
    <property type="molecule type" value="Genomic_DNA"/>
</dbReference>
<dbReference type="InterPro" id="IPR040351">
    <property type="entry name" value="RAB3IL/RAB3IP/Sec2"/>
</dbReference>
<feature type="compositionally biased region" description="Polar residues" evidence="3">
    <location>
        <begin position="28"/>
        <end position="43"/>
    </location>
</feature>
<feature type="compositionally biased region" description="Polar residues" evidence="3">
    <location>
        <begin position="254"/>
        <end position="270"/>
    </location>
</feature>
<evidence type="ECO:0000256" key="1">
    <source>
        <dbReference type="ARBA" id="ARBA00023054"/>
    </source>
</evidence>
<reference evidence="6" key="1">
    <citation type="submission" date="2017-02" db="EMBL/GenBank/DDBJ databases">
        <authorList>
            <person name="Tafer H."/>
            <person name="Lopandic K."/>
        </authorList>
    </citation>
    <scope>NUCLEOTIDE SEQUENCE [LARGE SCALE GENOMIC DNA]</scope>
    <source>
        <strain evidence="6">CBS 366.77</strain>
    </source>
</reference>
<feature type="compositionally biased region" description="Polar residues" evidence="3">
    <location>
        <begin position="374"/>
        <end position="383"/>
    </location>
</feature>
<feature type="region of interest" description="Disordered" evidence="3">
    <location>
        <begin position="358"/>
        <end position="383"/>
    </location>
</feature>
<feature type="coiled-coil region" evidence="2">
    <location>
        <begin position="104"/>
        <end position="238"/>
    </location>
</feature>
<sequence>MTSSRTNNHQRSLSSGPRSRSTERTVTKAKSTNDINRSISDNVVRNALAGPEGFSEDNFSTIRDPRLTHSPEDSGSLSSPSHHPDLNDEVAALSVKLVQAINNQTTLDDNLVAARQELEDAQAKMQALELENGKYRRDIDQKILVRKADMDDEISRLKASLAEEKAQRAHVEKGKKTIEQELETLTAALFEEANKMVAAAKLEREAVEKKNDQLRSQIKDTELLLASHQDQLAELKAAMHRRSPGKDEADTQPKAVSTAPSSPAGTQQRMVNIKRTIEVADASEVHANPEEILPGSSTSFPNFIKLVCRTDVPAYEDFRDLFSVTATSKPASRAASGSYGGLNVMSLASLTGHGSSGFGSASSSPAKSQTHSPNGSMSSPLPASSHISLKESRFYKRVLTEDIEPTLRLDMAPGISWLTRRAVLSGICEGSLLVEPMPLSAKKFGFACSICGEHRAGTVNERTHRFRTSDSETAQRYPLCVLCLEKVRSCCEFTGYLRLILDGHIRVGDVEEERDAWEETVRLRERIFWSRIGGGILPLFAQKNDVDGSVREATSTASIYSNDNAVHPPHPIESVRDQSSYERDIDQGSATDEHFLSATEQSSASSAADASPSMEEPESQVFNLARHNGLEHTVEQLTGSIALEQNGEVAVATAADSKQ</sequence>
<dbReference type="AlphaFoldDB" id="A0A3A2ZJ79"/>
<dbReference type="GO" id="GO:0051286">
    <property type="term" value="C:cell tip"/>
    <property type="evidence" value="ECO:0007669"/>
    <property type="project" value="TreeGrafter"/>
</dbReference>
<feature type="compositionally biased region" description="Polar residues" evidence="3">
    <location>
        <begin position="1"/>
        <end position="19"/>
    </location>
</feature>